<accession>A0A0H5SHP1</accession>
<comment type="function">
    <text evidence="2 3">Might take part in the signal recognition particle (SRP) pathway. This is inferred from the conservation of its genetic proximity to ftsY/ffh. May be a regulatory protein.</text>
</comment>
<organism evidence="4 5">
    <name type="scientific">Herbinix hemicellulosilytica</name>
    <dbReference type="NCBI Taxonomy" id="1564487"/>
    <lineage>
        <taxon>Bacteria</taxon>
        <taxon>Bacillati</taxon>
        <taxon>Bacillota</taxon>
        <taxon>Clostridia</taxon>
        <taxon>Lachnospirales</taxon>
        <taxon>Lachnospiraceae</taxon>
        <taxon>Herbinix</taxon>
    </lineage>
</organism>
<protein>
    <recommendedName>
        <fullName evidence="3">UPF0122 protein HHT355_1129</fullName>
    </recommendedName>
</protein>
<dbReference type="InterPro" id="IPR007394">
    <property type="entry name" value="UPF0122"/>
</dbReference>
<proteinExistence type="inferred from homology"/>
<dbReference type="SUPFAM" id="SSF88659">
    <property type="entry name" value="Sigma3 and sigma4 domains of RNA polymerase sigma factors"/>
    <property type="match status" value="1"/>
</dbReference>
<evidence type="ECO:0000313" key="4">
    <source>
        <dbReference type="EMBL" id="CRZ34331.1"/>
    </source>
</evidence>
<evidence type="ECO:0000256" key="1">
    <source>
        <dbReference type="ARBA" id="ARBA00008720"/>
    </source>
</evidence>
<reference evidence="4 5" key="1">
    <citation type="submission" date="2015-06" db="EMBL/GenBank/DDBJ databases">
        <authorList>
            <person name="Wibberg Daniel"/>
        </authorList>
    </citation>
    <scope>NUCLEOTIDE SEQUENCE [LARGE SCALE GENOMIC DNA]</scope>
    <source>
        <strain evidence="4 5">T3/55T</strain>
    </source>
</reference>
<evidence type="ECO:0000256" key="3">
    <source>
        <dbReference type="HAMAP-Rule" id="MF_00245"/>
    </source>
</evidence>
<dbReference type="Pfam" id="PF04297">
    <property type="entry name" value="UPF0122"/>
    <property type="match status" value="1"/>
</dbReference>
<name>A0A0H5SHP1_HERHM</name>
<dbReference type="PANTHER" id="PTHR40083:SF1">
    <property type="entry name" value="UPF0122 PROTEIN YLXM"/>
    <property type="match status" value="1"/>
</dbReference>
<sequence>MQDTISGDSKLDELIYLSMLYDFYGELLPDNKKQVFEDYVLNDLSLSEIAEHMNISRQGVHDIVKRCTQELKDYEEKLSLLKKFAKIKDMLESIKNLCYKISETGETDKLQEIAALADDILKEL</sequence>
<dbReference type="HAMAP" id="MF_00245">
    <property type="entry name" value="UPF0122"/>
    <property type="match status" value="1"/>
</dbReference>
<evidence type="ECO:0000313" key="5">
    <source>
        <dbReference type="Proteomes" id="UP000236497"/>
    </source>
</evidence>
<dbReference type="InterPro" id="IPR036388">
    <property type="entry name" value="WH-like_DNA-bd_sf"/>
</dbReference>
<dbReference type="EMBL" id="CVTD020000015">
    <property type="protein sequence ID" value="CRZ34331.1"/>
    <property type="molecule type" value="Genomic_DNA"/>
</dbReference>
<dbReference type="OrthoDB" id="6392at2"/>
<evidence type="ECO:0000256" key="2">
    <source>
        <dbReference type="ARBA" id="ARBA00024764"/>
    </source>
</evidence>
<dbReference type="RefSeq" id="WP_103202452.1">
    <property type="nucleotide sequence ID" value="NZ_CVTD020000015.1"/>
</dbReference>
<gene>
    <name evidence="4" type="ORF">HHT355_1129</name>
</gene>
<keyword evidence="5" id="KW-1185">Reference proteome</keyword>
<dbReference type="InterPro" id="IPR013324">
    <property type="entry name" value="RNA_pol_sigma_r3/r4-like"/>
</dbReference>
<comment type="similarity">
    <text evidence="1 3">Belongs to the UPF0122 family.</text>
</comment>
<dbReference type="Gene3D" id="1.10.10.10">
    <property type="entry name" value="Winged helix-like DNA-binding domain superfamily/Winged helix DNA-binding domain"/>
    <property type="match status" value="1"/>
</dbReference>
<dbReference type="InterPro" id="IPR054831">
    <property type="entry name" value="UPF0122_fam_protein"/>
</dbReference>
<dbReference type="AlphaFoldDB" id="A0A0H5SHP1"/>
<dbReference type="PANTHER" id="PTHR40083">
    <property type="entry name" value="UPF0122 PROTEIN CBO2450/CLC_2298"/>
    <property type="match status" value="1"/>
</dbReference>
<dbReference type="Proteomes" id="UP000236497">
    <property type="component" value="Unassembled WGS sequence"/>
</dbReference>
<dbReference type="NCBIfam" id="NF045758">
    <property type="entry name" value="YlxM"/>
    <property type="match status" value="1"/>
</dbReference>